<evidence type="ECO:0000313" key="4">
    <source>
        <dbReference type="Proteomes" id="UP001154282"/>
    </source>
</evidence>
<dbReference type="AlphaFoldDB" id="A0AAV0RL24"/>
<dbReference type="Proteomes" id="UP001154282">
    <property type="component" value="Unassembled WGS sequence"/>
</dbReference>
<evidence type="ECO:0000259" key="1">
    <source>
        <dbReference type="Pfam" id="PF05003"/>
    </source>
</evidence>
<dbReference type="PANTHER" id="PTHR31730:SF32">
    <property type="entry name" value="PROTEIN PSK SIMULATOR 1"/>
    <property type="match status" value="1"/>
</dbReference>
<comment type="caution">
    <text evidence="3">The sequence shown here is derived from an EMBL/GenBank/DDBJ whole genome shotgun (WGS) entry which is preliminary data.</text>
</comment>
<name>A0AAV0RL24_9ROSI</name>
<dbReference type="Pfam" id="PF11961">
    <property type="entry name" value="DUF3475"/>
    <property type="match status" value="1"/>
</dbReference>
<protein>
    <submittedName>
        <fullName evidence="3">Uncharacterized protein</fullName>
    </submittedName>
</protein>
<dbReference type="EMBL" id="CAMGYJ010000011">
    <property type="protein sequence ID" value="CAI0557112.1"/>
    <property type="molecule type" value="Genomic_DNA"/>
</dbReference>
<dbReference type="Pfam" id="PF05003">
    <property type="entry name" value="DUF668"/>
    <property type="match status" value="1"/>
</dbReference>
<organism evidence="3 4">
    <name type="scientific">Linum tenue</name>
    <dbReference type="NCBI Taxonomy" id="586396"/>
    <lineage>
        <taxon>Eukaryota</taxon>
        <taxon>Viridiplantae</taxon>
        <taxon>Streptophyta</taxon>
        <taxon>Embryophyta</taxon>
        <taxon>Tracheophyta</taxon>
        <taxon>Spermatophyta</taxon>
        <taxon>Magnoliopsida</taxon>
        <taxon>eudicotyledons</taxon>
        <taxon>Gunneridae</taxon>
        <taxon>Pentapetalae</taxon>
        <taxon>rosids</taxon>
        <taxon>fabids</taxon>
        <taxon>Malpighiales</taxon>
        <taxon>Linaceae</taxon>
        <taxon>Linum</taxon>
    </lineage>
</organism>
<sequence length="463" mass="51063">MGGLCSRSSTVDNALGGGLSHVNGHSNEHGLIYQSGEVKVSSSTTPPVIVNVGDKQQGEQLGSSTELSVVPIGMSPEDMYDGIPRLARVLSNKSRSTKTKQAAVAKVSEVSSLLGRAGTAGLGKAVEVLDTLGSSMTNLNPSSGFTSGVTTKGNKIAILAFEVANTIVKGANLMQSLSKENIIHLKEVVLPSEGVQNLISRDMEELLRIAASDKREELTVFSGEVVRFGNRCKDPQWHNLDRYFEKLGSELTPERQLREEAETMMQHLMTMVQYTAELYHEMHALDRFEQDYRRKLQEDENSNTTQRGDSLAILRTELKSQRKHVKSLKKKSLWSKILEEVMEKLVDIVHFLHLEIHEAFGSADGDRPLKNSTNSHKKLGAAGLALHYANIITQIDTLVSRSSSVPPSTRDALYQGLPPSIKSAMRSKLLSFQFDEELTVPQIKDEMEKTLRWLVPIAANTTK</sequence>
<evidence type="ECO:0000259" key="2">
    <source>
        <dbReference type="Pfam" id="PF11961"/>
    </source>
</evidence>
<evidence type="ECO:0000313" key="3">
    <source>
        <dbReference type="EMBL" id="CAI0557112.1"/>
    </source>
</evidence>
<dbReference type="PANTHER" id="PTHR31730">
    <property type="entry name" value="OS01G0873900 PROTEIN"/>
    <property type="match status" value="1"/>
</dbReference>
<dbReference type="InterPro" id="IPR007700">
    <property type="entry name" value="DUF668"/>
</dbReference>
<feature type="domain" description="DUF3475" evidence="2">
    <location>
        <begin position="158"/>
        <end position="214"/>
    </location>
</feature>
<proteinExistence type="predicted"/>
<dbReference type="InterPro" id="IPR021864">
    <property type="entry name" value="DUF3475"/>
</dbReference>
<accession>A0AAV0RL24</accession>
<reference evidence="3" key="1">
    <citation type="submission" date="2022-08" db="EMBL/GenBank/DDBJ databases">
        <authorList>
            <person name="Gutierrez-Valencia J."/>
        </authorList>
    </citation>
    <scope>NUCLEOTIDE SEQUENCE</scope>
</reference>
<keyword evidence="4" id="KW-1185">Reference proteome</keyword>
<dbReference type="GO" id="GO:0045927">
    <property type="term" value="P:positive regulation of growth"/>
    <property type="evidence" value="ECO:0007669"/>
    <property type="project" value="InterPro"/>
</dbReference>
<gene>
    <name evidence="3" type="ORF">LITE_LOCUS48227</name>
</gene>
<feature type="domain" description="DUF668" evidence="1">
    <location>
        <begin position="379"/>
        <end position="463"/>
    </location>
</feature>
<dbReference type="InterPro" id="IPR045021">
    <property type="entry name" value="PSI1/2/3"/>
</dbReference>